<dbReference type="EC" id="2.7.8.8" evidence="4"/>
<protein>
    <recommendedName>
        <fullName evidence="5">CDP-diacylglycerol--serine O-phosphatidyltransferase</fullName>
        <ecNumber evidence="4">2.7.8.8</ecNumber>
    </recommendedName>
    <alternativeName>
        <fullName evidence="14">Phosphatidylserine synthase</fullName>
    </alternativeName>
</protein>
<evidence type="ECO:0000256" key="9">
    <source>
        <dbReference type="ARBA" id="ARBA00022989"/>
    </source>
</evidence>
<evidence type="ECO:0000256" key="10">
    <source>
        <dbReference type="ARBA" id="ARBA00023098"/>
    </source>
</evidence>
<dbReference type="Gene3D" id="1.20.120.1760">
    <property type="match status" value="1"/>
</dbReference>
<dbReference type="GO" id="GO:0008654">
    <property type="term" value="P:phospholipid biosynthetic process"/>
    <property type="evidence" value="ECO:0007669"/>
    <property type="project" value="UniProtKB-KW"/>
</dbReference>
<dbReference type="GO" id="GO:0012505">
    <property type="term" value="C:endomembrane system"/>
    <property type="evidence" value="ECO:0007669"/>
    <property type="project" value="UniProtKB-SubCell"/>
</dbReference>
<evidence type="ECO:0000256" key="11">
    <source>
        <dbReference type="ARBA" id="ARBA00023136"/>
    </source>
</evidence>
<feature type="region of interest" description="Disordered" evidence="16">
    <location>
        <begin position="1"/>
        <end position="20"/>
    </location>
</feature>
<dbReference type="InterPro" id="IPR043130">
    <property type="entry name" value="CDP-OH_PTrfase_TM_dom"/>
</dbReference>
<evidence type="ECO:0000256" key="7">
    <source>
        <dbReference type="ARBA" id="ARBA00022679"/>
    </source>
</evidence>
<reference evidence="18" key="1">
    <citation type="submission" date="2016-09" db="EMBL/GenBank/DDBJ databases">
        <title>Genome sequence of Chlorobaculum limnaeum.</title>
        <authorList>
            <person name="Liu Z."/>
            <person name="Tank M."/>
            <person name="Bryant D.A."/>
        </authorList>
    </citation>
    <scope>NUCLEOTIDE SEQUENCE [LARGE SCALE GENOMIC DNA]</scope>
    <source>
        <strain evidence="18">DSM 1677</strain>
    </source>
</reference>
<keyword evidence="7 15" id="KW-0808">Transferase</keyword>
<evidence type="ECO:0000256" key="17">
    <source>
        <dbReference type="SAM" id="Phobius"/>
    </source>
</evidence>
<dbReference type="NCBIfam" id="TIGR00473">
    <property type="entry name" value="pssA"/>
    <property type="match status" value="1"/>
</dbReference>
<keyword evidence="19" id="KW-1185">Reference proteome</keyword>
<keyword evidence="13" id="KW-1208">Phospholipid metabolism</keyword>
<feature type="transmembrane region" description="Helical" evidence="17">
    <location>
        <begin position="60"/>
        <end position="80"/>
    </location>
</feature>
<keyword evidence="12" id="KW-0594">Phospholipid biosynthesis</keyword>
<dbReference type="AlphaFoldDB" id="A0A1D8CWV9"/>
<name>A0A1D8CWV9_CHLLM</name>
<dbReference type="RefSeq" id="WP_069809116.1">
    <property type="nucleotide sequence ID" value="NZ_CP017305.1"/>
</dbReference>
<feature type="transmembrane region" description="Helical" evidence="17">
    <location>
        <begin position="118"/>
        <end position="137"/>
    </location>
</feature>
<comment type="similarity">
    <text evidence="3 15">Belongs to the CDP-alcohol phosphatidyltransferase class-I family.</text>
</comment>
<evidence type="ECO:0000256" key="13">
    <source>
        <dbReference type="ARBA" id="ARBA00023264"/>
    </source>
</evidence>
<evidence type="ECO:0000256" key="15">
    <source>
        <dbReference type="RuleBase" id="RU003750"/>
    </source>
</evidence>
<dbReference type="InterPro" id="IPR004533">
    <property type="entry name" value="CDP-diaglyc--ser_O-PTrfase"/>
</dbReference>
<evidence type="ECO:0000256" key="5">
    <source>
        <dbReference type="ARBA" id="ARBA00017171"/>
    </source>
</evidence>
<evidence type="ECO:0000256" key="14">
    <source>
        <dbReference type="ARBA" id="ARBA00032361"/>
    </source>
</evidence>
<organism evidence="18 19">
    <name type="scientific">Chlorobaculum limnaeum</name>
    <dbReference type="NCBI Taxonomy" id="274537"/>
    <lineage>
        <taxon>Bacteria</taxon>
        <taxon>Pseudomonadati</taxon>
        <taxon>Chlorobiota</taxon>
        <taxon>Chlorobiia</taxon>
        <taxon>Chlorobiales</taxon>
        <taxon>Chlorobiaceae</taxon>
        <taxon>Chlorobaculum</taxon>
    </lineage>
</organism>
<keyword evidence="11 17" id="KW-0472">Membrane</keyword>
<feature type="transmembrane region" description="Helical" evidence="17">
    <location>
        <begin position="187"/>
        <end position="205"/>
    </location>
</feature>
<sequence>MSTEERKARQKRYPPVLHDGGEKSLRRFPFVSRSFVPSVFTVMNMVSGYVSIVMSGEGNFIIAGWLIFVAAFFDTIDGFVARLTNSSSEFGVELDSLSDLVSFGAAPAYLVYQFGLSTLGMPLGLVFSSLLMVGSGLRLARFNINLIDYHKDSFSGLPTPAQAMTVASFILWMSVEPLFTGLALQQVLLVLTVSLAILMVSKVNYDALPKPTLDSFRRHPLQMISYVIAIFCVLVFQAKAFFVAMLLYILLGIVRSVTLMVRQWQL</sequence>
<dbReference type="STRING" id="274537.BIU88_04105"/>
<evidence type="ECO:0000313" key="19">
    <source>
        <dbReference type="Proteomes" id="UP000095185"/>
    </source>
</evidence>
<feature type="transmembrane region" description="Helical" evidence="17">
    <location>
        <begin position="226"/>
        <end position="251"/>
    </location>
</feature>
<evidence type="ECO:0000256" key="6">
    <source>
        <dbReference type="ARBA" id="ARBA00022516"/>
    </source>
</evidence>
<dbReference type="KEGG" id="clz:BIU88_04105"/>
<keyword evidence="10" id="KW-0443">Lipid metabolism</keyword>
<dbReference type="InterPro" id="IPR048254">
    <property type="entry name" value="CDP_ALCOHOL_P_TRANSF_CS"/>
</dbReference>
<gene>
    <name evidence="18" type="ORF">BIU88_04105</name>
</gene>
<dbReference type="OrthoDB" id="9777147at2"/>
<keyword evidence="8 17" id="KW-0812">Transmembrane</keyword>
<dbReference type="Pfam" id="PF01066">
    <property type="entry name" value="CDP-OH_P_transf"/>
    <property type="match status" value="1"/>
</dbReference>
<dbReference type="InterPro" id="IPR000462">
    <property type="entry name" value="CDP-OH_P_trans"/>
</dbReference>
<dbReference type="InterPro" id="IPR050324">
    <property type="entry name" value="CDP-alcohol_PTase-I"/>
</dbReference>
<evidence type="ECO:0000313" key="18">
    <source>
        <dbReference type="EMBL" id="AOS83396.1"/>
    </source>
</evidence>
<dbReference type="Proteomes" id="UP000095185">
    <property type="component" value="Chromosome"/>
</dbReference>
<evidence type="ECO:0000256" key="12">
    <source>
        <dbReference type="ARBA" id="ARBA00023209"/>
    </source>
</evidence>
<dbReference type="GO" id="GO:0016020">
    <property type="term" value="C:membrane"/>
    <property type="evidence" value="ECO:0007669"/>
    <property type="project" value="InterPro"/>
</dbReference>
<keyword evidence="6" id="KW-0444">Lipid biosynthesis</keyword>
<dbReference type="PANTHER" id="PTHR14269:SF61">
    <property type="entry name" value="CDP-DIACYLGLYCEROL--SERINE O-PHOSPHATIDYLTRANSFERASE"/>
    <property type="match status" value="1"/>
</dbReference>
<comment type="catalytic activity">
    <reaction evidence="1">
        <text>a CDP-1,2-diacyl-sn-glycerol + L-serine = a 1,2-diacyl-sn-glycero-3-phospho-L-serine + CMP + H(+)</text>
        <dbReference type="Rhea" id="RHEA:16913"/>
        <dbReference type="ChEBI" id="CHEBI:15378"/>
        <dbReference type="ChEBI" id="CHEBI:33384"/>
        <dbReference type="ChEBI" id="CHEBI:57262"/>
        <dbReference type="ChEBI" id="CHEBI:58332"/>
        <dbReference type="ChEBI" id="CHEBI:60377"/>
        <dbReference type="EC" id="2.7.8.8"/>
    </reaction>
</comment>
<comment type="subcellular location">
    <subcellularLocation>
        <location evidence="2">Endomembrane system</location>
        <topology evidence="2">Multi-pass membrane protein</topology>
    </subcellularLocation>
</comment>
<dbReference type="GO" id="GO:0003882">
    <property type="term" value="F:CDP-diacylglycerol-serine O-phosphatidyltransferase activity"/>
    <property type="evidence" value="ECO:0007669"/>
    <property type="project" value="UniProtKB-EC"/>
</dbReference>
<dbReference type="PANTHER" id="PTHR14269">
    <property type="entry name" value="CDP-DIACYLGLYCEROL--GLYCEROL-3-PHOSPHATE 3-PHOSPHATIDYLTRANSFERASE-RELATED"/>
    <property type="match status" value="1"/>
</dbReference>
<dbReference type="EMBL" id="CP017305">
    <property type="protein sequence ID" value="AOS83396.1"/>
    <property type="molecule type" value="Genomic_DNA"/>
</dbReference>
<dbReference type="PROSITE" id="PS00379">
    <property type="entry name" value="CDP_ALCOHOL_P_TRANSF"/>
    <property type="match status" value="1"/>
</dbReference>
<evidence type="ECO:0000256" key="4">
    <source>
        <dbReference type="ARBA" id="ARBA00013174"/>
    </source>
</evidence>
<accession>A0A1D8CWV9</accession>
<evidence type="ECO:0000256" key="3">
    <source>
        <dbReference type="ARBA" id="ARBA00010441"/>
    </source>
</evidence>
<evidence type="ECO:0000256" key="16">
    <source>
        <dbReference type="SAM" id="MobiDB-lite"/>
    </source>
</evidence>
<keyword evidence="9 17" id="KW-1133">Transmembrane helix</keyword>
<evidence type="ECO:0000256" key="1">
    <source>
        <dbReference type="ARBA" id="ARBA00000287"/>
    </source>
</evidence>
<evidence type="ECO:0000256" key="8">
    <source>
        <dbReference type="ARBA" id="ARBA00022692"/>
    </source>
</evidence>
<evidence type="ECO:0000256" key="2">
    <source>
        <dbReference type="ARBA" id="ARBA00004127"/>
    </source>
</evidence>
<proteinExistence type="inferred from homology"/>